<dbReference type="InterPro" id="IPR036735">
    <property type="entry name" value="NGN_dom_sf"/>
</dbReference>
<feature type="domain" description="KOW" evidence="9">
    <location>
        <begin position="127"/>
        <end position="154"/>
    </location>
</feature>
<dbReference type="Pfam" id="PF00467">
    <property type="entry name" value="KOW"/>
    <property type="match status" value="1"/>
</dbReference>
<evidence type="ECO:0000313" key="10">
    <source>
        <dbReference type="EMBL" id="KDA53105.1"/>
    </source>
</evidence>
<dbReference type="HAMAP" id="MF_00948">
    <property type="entry name" value="NusG"/>
    <property type="match status" value="1"/>
</dbReference>
<proteinExistence type="inferred from homology"/>
<evidence type="ECO:0000256" key="4">
    <source>
        <dbReference type="ARBA" id="ARBA00023163"/>
    </source>
</evidence>
<evidence type="ECO:0000256" key="1">
    <source>
        <dbReference type="ARBA" id="ARBA00022472"/>
    </source>
</evidence>
<dbReference type="PANTHER" id="PTHR30265">
    <property type="entry name" value="RHO-INTERACTING TRANSCRIPTION TERMINATION FACTOR NUSG"/>
    <property type="match status" value="1"/>
</dbReference>
<dbReference type="GO" id="GO:0005829">
    <property type="term" value="C:cytosol"/>
    <property type="evidence" value="ECO:0007669"/>
    <property type="project" value="TreeGrafter"/>
</dbReference>
<dbReference type="PROSITE" id="PS01014">
    <property type="entry name" value="NUSG"/>
    <property type="match status" value="1"/>
</dbReference>
<evidence type="ECO:0000313" key="11">
    <source>
        <dbReference type="Proteomes" id="UP000027284"/>
    </source>
</evidence>
<evidence type="ECO:0000256" key="3">
    <source>
        <dbReference type="ARBA" id="ARBA00023015"/>
    </source>
</evidence>
<comment type="similarity">
    <text evidence="5 7">Belongs to the NusG family.</text>
</comment>
<dbReference type="InterPro" id="IPR005824">
    <property type="entry name" value="KOW"/>
</dbReference>
<dbReference type="EMBL" id="JMFG01000031">
    <property type="protein sequence ID" value="KDA53105.1"/>
    <property type="molecule type" value="Genomic_DNA"/>
</dbReference>
<dbReference type="PANTHER" id="PTHR30265:SF2">
    <property type="entry name" value="TRANSCRIPTION TERMINATION_ANTITERMINATION PROTEIN NUSG"/>
    <property type="match status" value="1"/>
</dbReference>
<dbReference type="InterPro" id="IPR043425">
    <property type="entry name" value="NusG-like"/>
</dbReference>
<dbReference type="InterPro" id="IPR008991">
    <property type="entry name" value="Translation_prot_SH3-like_sf"/>
</dbReference>
<evidence type="ECO:0000256" key="2">
    <source>
        <dbReference type="ARBA" id="ARBA00022814"/>
    </source>
</evidence>
<dbReference type="NCBIfam" id="TIGR00922">
    <property type="entry name" value="nusG"/>
    <property type="match status" value="1"/>
</dbReference>
<comment type="caution">
    <text evidence="10">The sequence shown here is derived from an EMBL/GenBank/DDBJ whole genome shotgun (WGS) entry which is preliminary data.</text>
</comment>
<evidence type="ECO:0000256" key="5">
    <source>
        <dbReference type="HAMAP-Rule" id="MF_00948"/>
    </source>
</evidence>
<keyword evidence="2 5" id="KW-0889">Transcription antitermination</keyword>
<dbReference type="InterPro" id="IPR001062">
    <property type="entry name" value="Transcrpt_antiterm_NusG"/>
</dbReference>
<dbReference type="PRINTS" id="PR00338">
    <property type="entry name" value="NUSGTNSCPFCT"/>
</dbReference>
<dbReference type="GO" id="GO:0031564">
    <property type="term" value="P:transcription antitermination"/>
    <property type="evidence" value="ECO:0007669"/>
    <property type="project" value="UniProtKB-UniRule"/>
</dbReference>
<keyword evidence="4 5" id="KW-0804">Transcription</keyword>
<dbReference type="SUPFAM" id="SSF50104">
    <property type="entry name" value="Translation proteins SH3-like domain"/>
    <property type="match status" value="1"/>
</dbReference>
<dbReference type="InterPro" id="IPR014722">
    <property type="entry name" value="Rib_uL2_dom2"/>
</dbReference>
<feature type="domain" description="NusG-like N-terminal" evidence="8">
    <location>
        <begin position="2"/>
        <end position="115"/>
    </location>
</feature>
<comment type="function">
    <text evidence="5 7">Participates in transcription elongation, termination and antitermination.</text>
</comment>
<gene>
    <name evidence="5" type="primary">nusG</name>
    <name evidence="10" type="ORF">EG19_07700</name>
</gene>
<evidence type="ECO:0000259" key="9">
    <source>
        <dbReference type="SMART" id="SM00739"/>
    </source>
</evidence>
<evidence type="ECO:0000259" key="8">
    <source>
        <dbReference type="SMART" id="SM00738"/>
    </source>
</evidence>
<dbReference type="CDD" id="cd09891">
    <property type="entry name" value="NGN_Bact_1"/>
    <property type="match status" value="1"/>
</dbReference>
<dbReference type="GO" id="GO:0032784">
    <property type="term" value="P:regulation of DNA-templated transcription elongation"/>
    <property type="evidence" value="ECO:0007669"/>
    <property type="project" value="InterPro"/>
</dbReference>
<dbReference type="OrthoDB" id="9809075at2"/>
<dbReference type="SUPFAM" id="SSF82679">
    <property type="entry name" value="N-utilization substance G protein NusG, N-terminal domain"/>
    <property type="match status" value="1"/>
</dbReference>
<keyword evidence="3 5" id="KW-0805">Transcription regulation</keyword>
<keyword evidence="1 5" id="KW-0806">Transcription termination</keyword>
<dbReference type="STRING" id="1312852.EG19_07700"/>
<sequence length="182" mass="20745">MPLRWYIVHTYTGFEETVKRALEQRIEALGMADLFGEIRIPTETVVEVRGGKRREVERKLFPGYILVQIDLDDPKRGDEAWHLVRNTQRVTGFVGSGKKPTPLTDEEVEQMLHQVVAAKEKPKPKYVFEKGEQVRITDGPFASFTGVVDDVNLDRSTVRVMVTIFGRSTPVELEFTQVQKVG</sequence>
<reference evidence="10 11" key="1">
    <citation type="submission" date="2014-04" db="EMBL/GenBank/DDBJ databases">
        <title>The Genome Sequence of Thermoanaerobaculum aquaticum MP-01, The First Cultivated Group 23 Acidobacterium.</title>
        <authorList>
            <person name="Stamps B.W."/>
            <person name="Losey N.A."/>
            <person name="Lawson P.A."/>
            <person name="Stevenson B.S."/>
        </authorList>
    </citation>
    <scope>NUCLEOTIDE SEQUENCE [LARGE SCALE GENOMIC DNA]</scope>
    <source>
        <strain evidence="10 11">MP-01</strain>
    </source>
</reference>
<dbReference type="SMART" id="SM00738">
    <property type="entry name" value="NGN"/>
    <property type="match status" value="1"/>
</dbReference>
<dbReference type="SMART" id="SM00739">
    <property type="entry name" value="KOW"/>
    <property type="match status" value="1"/>
</dbReference>
<dbReference type="GO" id="GO:0006354">
    <property type="term" value="P:DNA-templated transcription elongation"/>
    <property type="evidence" value="ECO:0007669"/>
    <property type="project" value="UniProtKB-UniRule"/>
</dbReference>
<dbReference type="InterPro" id="IPR047050">
    <property type="entry name" value="NGN"/>
</dbReference>
<organism evidence="10 11">
    <name type="scientific">Thermoanaerobaculum aquaticum</name>
    <dbReference type="NCBI Taxonomy" id="1312852"/>
    <lineage>
        <taxon>Bacteria</taxon>
        <taxon>Pseudomonadati</taxon>
        <taxon>Acidobacteriota</taxon>
        <taxon>Thermoanaerobaculia</taxon>
        <taxon>Thermoanaerobaculales</taxon>
        <taxon>Thermoanaerobaculaceae</taxon>
        <taxon>Thermoanaerobaculum</taxon>
    </lineage>
</organism>
<dbReference type="Pfam" id="PF02357">
    <property type="entry name" value="NusG"/>
    <property type="match status" value="1"/>
</dbReference>
<dbReference type="FunFam" id="2.30.30.30:FF:000002">
    <property type="entry name" value="Transcription termination/antitermination factor NusG"/>
    <property type="match status" value="1"/>
</dbReference>
<dbReference type="CDD" id="cd06091">
    <property type="entry name" value="KOW_NusG"/>
    <property type="match status" value="1"/>
</dbReference>
<name>A0A062XX70_9BACT</name>
<protein>
    <recommendedName>
        <fullName evidence="5 6">Transcription termination/antitermination protein NusG</fullName>
    </recommendedName>
</protein>
<keyword evidence="11" id="KW-1185">Reference proteome</keyword>
<dbReference type="InterPro" id="IPR006645">
    <property type="entry name" value="NGN-like_dom"/>
</dbReference>
<evidence type="ECO:0000256" key="6">
    <source>
        <dbReference type="NCBIfam" id="TIGR00922"/>
    </source>
</evidence>
<dbReference type="GO" id="GO:0006353">
    <property type="term" value="P:DNA-templated transcription termination"/>
    <property type="evidence" value="ECO:0007669"/>
    <property type="project" value="UniProtKB-UniRule"/>
</dbReference>
<dbReference type="RefSeq" id="WP_038050217.1">
    <property type="nucleotide sequence ID" value="NZ_JMFG01000031.1"/>
</dbReference>
<dbReference type="Gene3D" id="2.30.30.30">
    <property type="match status" value="1"/>
</dbReference>
<dbReference type="Proteomes" id="UP000027284">
    <property type="component" value="Unassembled WGS sequence"/>
</dbReference>
<dbReference type="Gene3D" id="3.30.70.940">
    <property type="entry name" value="NusG, N-terminal domain"/>
    <property type="match status" value="1"/>
</dbReference>
<dbReference type="InterPro" id="IPR015869">
    <property type="entry name" value="Transcrpt_antiterm_NusG_bac_CS"/>
</dbReference>
<evidence type="ECO:0000256" key="7">
    <source>
        <dbReference type="RuleBase" id="RU000538"/>
    </source>
</evidence>
<accession>A0A062XX70</accession>
<dbReference type="AlphaFoldDB" id="A0A062XX70"/>